<name>A0A6J8BW69_MYTCO</name>
<gene>
    <name evidence="1" type="ORF">MCOR_23582</name>
</gene>
<keyword evidence="2" id="KW-1185">Reference proteome</keyword>
<dbReference type="InterPro" id="IPR043502">
    <property type="entry name" value="DNA/RNA_pol_sf"/>
</dbReference>
<dbReference type="InterPro" id="IPR043128">
    <property type="entry name" value="Rev_trsase/Diguanyl_cyclase"/>
</dbReference>
<dbReference type="PANTHER" id="PTHR37984:SF11">
    <property type="entry name" value="INTEGRASE CATALYTIC DOMAIN-CONTAINING PROTEIN"/>
    <property type="match status" value="1"/>
</dbReference>
<accession>A0A6J8BW69</accession>
<reference evidence="1 2" key="1">
    <citation type="submission" date="2020-06" db="EMBL/GenBank/DDBJ databases">
        <authorList>
            <person name="Li R."/>
            <person name="Bekaert M."/>
        </authorList>
    </citation>
    <scope>NUCLEOTIDE SEQUENCE [LARGE SCALE GENOMIC DNA]</scope>
    <source>
        <strain evidence="2">wild</strain>
    </source>
</reference>
<dbReference type="Proteomes" id="UP000507470">
    <property type="component" value="Unassembled WGS sequence"/>
</dbReference>
<dbReference type="Gene3D" id="3.30.70.270">
    <property type="match status" value="1"/>
</dbReference>
<protein>
    <recommendedName>
        <fullName evidence="3">Reverse transcriptase domain-containing protein</fullName>
    </recommendedName>
</protein>
<organism evidence="1 2">
    <name type="scientific">Mytilus coruscus</name>
    <name type="common">Sea mussel</name>
    <dbReference type="NCBI Taxonomy" id="42192"/>
    <lineage>
        <taxon>Eukaryota</taxon>
        <taxon>Metazoa</taxon>
        <taxon>Spiralia</taxon>
        <taxon>Lophotrochozoa</taxon>
        <taxon>Mollusca</taxon>
        <taxon>Bivalvia</taxon>
        <taxon>Autobranchia</taxon>
        <taxon>Pteriomorphia</taxon>
        <taxon>Mytilida</taxon>
        <taxon>Mytiloidea</taxon>
        <taxon>Mytilidae</taxon>
        <taxon>Mytilinae</taxon>
        <taxon>Mytilus</taxon>
    </lineage>
</organism>
<dbReference type="PANTHER" id="PTHR37984">
    <property type="entry name" value="PROTEIN CBG26694"/>
    <property type="match status" value="1"/>
</dbReference>
<dbReference type="InterPro" id="IPR050951">
    <property type="entry name" value="Retrovirus_Pol_polyprotein"/>
</dbReference>
<dbReference type="Gene3D" id="3.10.10.10">
    <property type="entry name" value="HIV Type 1 Reverse Transcriptase, subunit A, domain 1"/>
    <property type="match status" value="1"/>
</dbReference>
<dbReference type="OrthoDB" id="5984311at2759"/>
<sequence length="290" mass="33317">MSISTEHTKNRTREGAKLLESKTKLSTLQSSLPVKGEFISTVKNATRGIKTRIIVIKGEINSPSLIGKKTIIELGMLQIKEDGTLKEPNDLGIQSGNVKFVQRRPKHIEELMSNFSDVFNKIGKIQDSKHKDEFLVKFSMKQDTTPVAQKPRQVPYYLQDPLKKWMEQGIQEDIFEMVETGDPITWCSPLVVQPKPKFSKITKEELEPHMIRACVDLRIPNMYMERNRILQSPIVEDFTYKFHDSTILSKMDLKQGYHQLVLHPDSRQIATFSTPWGSMRTKRLIFGAKS</sequence>
<dbReference type="AlphaFoldDB" id="A0A6J8BW69"/>
<proteinExistence type="predicted"/>
<evidence type="ECO:0008006" key="3">
    <source>
        <dbReference type="Google" id="ProtNLM"/>
    </source>
</evidence>
<dbReference type="EMBL" id="CACVKT020004153">
    <property type="protein sequence ID" value="CAC5388305.1"/>
    <property type="molecule type" value="Genomic_DNA"/>
</dbReference>
<dbReference type="SUPFAM" id="SSF56672">
    <property type="entry name" value="DNA/RNA polymerases"/>
    <property type="match status" value="1"/>
</dbReference>
<evidence type="ECO:0000313" key="2">
    <source>
        <dbReference type="Proteomes" id="UP000507470"/>
    </source>
</evidence>
<evidence type="ECO:0000313" key="1">
    <source>
        <dbReference type="EMBL" id="CAC5388305.1"/>
    </source>
</evidence>